<evidence type="ECO:0008006" key="3">
    <source>
        <dbReference type="Google" id="ProtNLM"/>
    </source>
</evidence>
<organism evidence="1 2">
    <name type="scientific">Paraflavitalea soli</name>
    <dbReference type="NCBI Taxonomy" id="2315862"/>
    <lineage>
        <taxon>Bacteria</taxon>
        <taxon>Pseudomonadati</taxon>
        <taxon>Bacteroidota</taxon>
        <taxon>Chitinophagia</taxon>
        <taxon>Chitinophagales</taxon>
        <taxon>Chitinophagaceae</taxon>
        <taxon>Paraflavitalea</taxon>
    </lineage>
</organism>
<dbReference type="OrthoDB" id="594666at2"/>
<dbReference type="RefSeq" id="WP_119050795.1">
    <property type="nucleotide sequence ID" value="NZ_CP032157.1"/>
</dbReference>
<evidence type="ECO:0000313" key="1">
    <source>
        <dbReference type="EMBL" id="AXY74912.1"/>
    </source>
</evidence>
<proteinExistence type="predicted"/>
<dbReference type="KEGG" id="pseg:D3H65_13345"/>
<sequence length="359" mass="39661">MQQHIHTIVKHFFQKDSLQEVPEQVLQQFTEDHPYSSVGHWLLAKKVHDTAPDRASAQSANAVAWFTNPLWLHWALQEHELVTETLLIPATHKEEPVVARVAEITEPAPPAPAEPEVVERMQETMAPEAIIDTLAPQVAVEEDDLLETEIMIPGVSEPVSLIEVAPAPVPEPEIETAPEANLEPAPEPEAIEASAPPEPIEAQATEAPAVPEPSPVSPVASLTGTFKPVISETEEPIFEPYHTIDYFASQGIKLRQEDFKDKLGLQLKSFTEWLRSMKRIAPIAIDPVANPFDESLQQSIQESAGHSVEGKEVLTEAMAEVWLKQGSKQKAIAIYEKLSLLNPAKSPYFVARIDQIKAL</sequence>
<protein>
    <recommendedName>
        <fullName evidence="3">Tetratricopeptide repeat protein</fullName>
    </recommendedName>
</protein>
<reference evidence="1 2" key="1">
    <citation type="submission" date="2018-09" db="EMBL/GenBank/DDBJ databases">
        <title>Genome sequencing of strain 6GH32-13.</title>
        <authorList>
            <person name="Weon H.-Y."/>
            <person name="Heo J."/>
            <person name="Kwon S.-W."/>
        </authorList>
    </citation>
    <scope>NUCLEOTIDE SEQUENCE [LARGE SCALE GENOMIC DNA]</scope>
    <source>
        <strain evidence="1 2">5GH32-13</strain>
    </source>
</reference>
<evidence type="ECO:0000313" key="2">
    <source>
        <dbReference type="Proteomes" id="UP000263900"/>
    </source>
</evidence>
<name>A0A3B7MKC1_9BACT</name>
<dbReference type="AlphaFoldDB" id="A0A3B7MKC1"/>
<dbReference type="Proteomes" id="UP000263900">
    <property type="component" value="Chromosome"/>
</dbReference>
<accession>A0A3B7MKC1</accession>
<dbReference type="EMBL" id="CP032157">
    <property type="protein sequence ID" value="AXY74912.1"/>
    <property type="molecule type" value="Genomic_DNA"/>
</dbReference>
<keyword evidence="2" id="KW-1185">Reference proteome</keyword>
<gene>
    <name evidence="1" type="ORF">D3H65_13345</name>
</gene>